<reference evidence="2 3" key="1">
    <citation type="journal article" date="2024" name="Nat. Commun.">
        <title>Phylogenomics reveals the evolutionary origins of lichenization in chlorophyte algae.</title>
        <authorList>
            <person name="Puginier C."/>
            <person name="Libourel C."/>
            <person name="Otte J."/>
            <person name="Skaloud P."/>
            <person name="Haon M."/>
            <person name="Grisel S."/>
            <person name="Petersen M."/>
            <person name="Berrin J.G."/>
            <person name="Delaux P.M."/>
            <person name="Dal Grande F."/>
            <person name="Keller J."/>
        </authorList>
    </citation>
    <scope>NUCLEOTIDE SEQUENCE [LARGE SCALE GENOMIC DNA]</scope>
    <source>
        <strain evidence="2 3">SAG 2145</strain>
    </source>
</reference>
<dbReference type="GO" id="GO:0047372">
    <property type="term" value="F:monoacylglycerol lipase activity"/>
    <property type="evidence" value="ECO:0007669"/>
    <property type="project" value="TreeGrafter"/>
</dbReference>
<proteinExistence type="predicted"/>
<dbReference type="EMBL" id="JALJOS010000013">
    <property type="protein sequence ID" value="KAK9831709.1"/>
    <property type="molecule type" value="Genomic_DNA"/>
</dbReference>
<dbReference type="GO" id="GO:0046464">
    <property type="term" value="P:acylglycerol catabolic process"/>
    <property type="evidence" value="ECO:0007669"/>
    <property type="project" value="TreeGrafter"/>
</dbReference>
<dbReference type="Proteomes" id="UP001438707">
    <property type="component" value="Unassembled WGS sequence"/>
</dbReference>
<dbReference type="InterPro" id="IPR029058">
    <property type="entry name" value="AB_hydrolase_fold"/>
</dbReference>
<dbReference type="AlphaFoldDB" id="A0AAW1RDC6"/>
<dbReference type="InterPro" id="IPR050266">
    <property type="entry name" value="AB_hydrolase_sf"/>
</dbReference>
<protein>
    <recommendedName>
        <fullName evidence="1">AB hydrolase-1 domain-containing protein</fullName>
    </recommendedName>
</protein>
<dbReference type="GO" id="GO:0016020">
    <property type="term" value="C:membrane"/>
    <property type="evidence" value="ECO:0007669"/>
    <property type="project" value="TreeGrafter"/>
</dbReference>
<comment type="caution">
    <text evidence="2">The sequence shown here is derived from an EMBL/GenBank/DDBJ whole genome shotgun (WGS) entry which is preliminary data.</text>
</comment>
<dbReference type="SUPFAM" id="SSF53474">
    <property type="entry name" value="alpha/beta-Hydrolases"/>
    <property type="match status" value="1"/>
</dbReference>
<dbReference type="PANTHER" id="PTHR43798:SF5">
    <property type="entry name" value="MONOACYLGLYCEROL LIPASE ABHD6"/>
    <property type="match status" value="1"/>
</dbReference>
<organism evidence="2 3">
    <name type="scientific">Apatococcus lobatus</name>
    <dbReference type="NCBI Taxonomy" id="904363"/>
    <lineage>
        <taxon>Eukaryota</taxon>
        <taxon>Viridiplantae</taxon>
        <taxon>Chlorophyta</taxon>
        <taxon>core chlorophytes</taxon>
        <taxon>Trebouxiophyceae</taxon>
        <taxon>Chlorellales</taxon>
        <taxon>Chlorellaceae</taxon>
        <taxon>Apatococcus</taxon>
    </lineage>
</organism>
<accession>A0AAW1RDC6</accession>
<evidence type="ECO:0000313" key="3">
    <source>
        <dbReference type="Proteomes" id="UP001438707"/>
    </source>
</evidence>
<keyword evidence="3" id="KW-1185">Reference proteome</keyword>
<name>A0AAW1RDC6_9CHLO</name>
<feature type="domain" description="AB hydrolase-1" evidence="1">
    <location>
        <begin position="30"/>
        <end position="280"/>
    </location>
</feature>
<dbReference type="Pfam" id="PF12697">
    <property type="entry name" value="Abhydrolase_6"/>
    <property type="match status" value="1"/>
</dbReference>
<dbReference type="Gene3D" id="3.40.50.1820">
    <property type="entry name" value="alpha/beta hydrolase"/>
    <property type="match status" value="1"/>
</dbReference>
<evidence type="ECO:0000313" key="2">
    <source>
        <dbReference type="EMBL" id="KAK9831709.1"/>
    </source>
</evidence>
<dbReference type="InterPro" id="IPR000073">
    <property type="entry name" value="AB_hydrolase_1"/>
</dbReference>
<sequence>MQRVRCLGGLKLAVHFFGGSGDPLIVCPANGFPVCSYLPLVAHLKESFTCYGIDLRGYGDSPSGVGPDSLYFGSDVACVVKALGLQGALAFGHSVGGAALLLAQIVQPGTFSRIVCYEPILYDRATVEASGDDSLVKRGSRILAAGAKRRRRAFSSRKEAGIKYSARPPFDRFAPAALESYLTHGFRDVPGGIELKCDPVNESEAYLKSIDVMPILWPGCCGIQCPVAMLAGSDISDQNSTEFIAHYIEDTLTLFQKARFERLEGLHHLGPFEDPQRVATAIAAHLQDMSRFTSLKSVKQQSKL</sequence>
<evidence type="ECO:0000259" key="1">
    <source>
        <dbReference type="Pfam" id="PF12697"/>
    </source>
</evidence>
<gene>
    <name evidence="2" type="ORF">WJX74_006754</name>
</gene>
<dbReference type="PANTHER" id="PTHR43798">
    <property type="entry name" value="MONOACYLGLYCEROL LIPASE"/>
    <property type="match status" value="1"/>
</dbReference>